<feature type="transmembrane region" description="Helical" evidence="2">
    <location>
        <begin position="153"/>
        <end position="174"/>
    </location>
</feature>
<feature type="transmembrane region" description="Helical" evidence="2">
    <location>
        <begin position="633"/>
        <end position="652"/>
    </location>
</feature>
<evidence type="ECO:0000313" key="5">
    <source>
        <dbReference type="Proteomes" id="UP000596387"/>
    </source>
</evidence>
<evidence type="ECO:0000313" key="4">
    <source>
        <dbReference type="EMBL" id="QRF69351.1"/>
    </source>
</evidence>
<evidence type="ECO:0000259" key="3">
    <source>
        <dbReference type="Pfam" id="PF06808"/>
    </source>
</evidence>
<dbReference type="PANTHER" id="PTHR43849">
    <property type="entry name" value="BLL3936 PROTEIN"/>
    <property type="match status" value="1"/>
</dbReference>
<dbReference type="InterPro" id="IPR011853">
    <property type="entry name" value="TRAP_DctM-Dct_fused"/>
</dbReference>
<feature type="transmembrane region" description="Helical" evidence="2">
    <location>
        <begin position="374"/>
        <end position="407"/>
    </location>
</feature>
<dbReference type="PANTHER" id="PTHR43849:SF2">
    <property type="entry name" value="BLL3936 PROTEIN"/>
    <property type="match status" value="1"/>
</dbReference>
<organism evidence="4 5">
    <name type="scientific">Ponticoccus alexandrii</name>
    <dbReference type="NCBI Taxonomy" id="1943633"/>
    <lineage>
        <taxon>Bacteria</taxon>
        <taxon>Pseudomonadati</taxon>
        <taxon>Pseudomonadota</taxon>
        <taxon>Alphaproteobacteria</taxon>
        <taxon>Rhodobacterales</taxon>
        <taxon>Roseobacteraceae</taxon>
        <taxon>Ponticoccus</taxon>
    </lineage>
</organism>
<protein>
    <submittedName>
        <fullName evidence="4">TRAP transporter fused permease subunit</fullName>
    </submittedName>
</protein>
<feature type="transmembrane region" description="Helical" evidence="2">
    <location>
        <begin position="517"/>
        <end position="540"/>
    </location>
</feature>
<geneLocation type="plasmid" evidence="4 5">
    <name>p-SCP4</name>
</geneLocation>
<keyword evidence="1" id="KW-0813">Transport</keyword>
<feature type="domain" description="TRAP C4-dicarboxylate transport system permease DctM subunit" evidence="3">
    <location>
        <begin position="143"/>
        <end position="574"/>
    </location>
</feature>
<keyword evidence="2" id="KW-0472">Membrane</keyword>
<keyword evidence="4" id="KW-0614">Plasmid</keyword>
<dbReference type="Proteomes" id="UP000596387">
    <property type="component" value="Plasmid p-SCP4"/>
</dbReference>
<feature type="transmembrane region" description="Helical" evidence="2">
    <location>
        <begin position="204"/>
        <end position="221"/>
    </location>
</feature>
<dbReference type="EMBL" id="CP047170">
    <property type="protein sequence ID" value="QRF69351.1"/>
    <property type="molecule type" value="Genomic_DNA"/>
</dbReference>
<keyword evidence="1" id="KW-0997">Cell inner membrane</keyword>
<evidence type="ECO:0000256" key="2">
    <source>
        <dbReference type="SAM" id="Phobius"/>
    </source>
</evidence>
<feature type="transmembrane region" description="Helical" evidence="2">
    <location>
        <begin position="321"/>
        <end position="343"/>
    </location>
</feature>
<dbReference type="InterPro" id="IPR010656">
    <property type="entry name" value="DctM"/>
</dbReference>
<keyword evidence="2" id="KW-1133">Transmembrane helix</keyword>
<keyword evidence="2" id="KW-0812">Transmembrane</keyword>
<feature type="transmembrane region" description="Helical" evidence="2">
    <location>
        <begin position="488"/>
        <end position="505"/>
    </location>
</feature>
<feature type="transmembrane region" description="Helical" evidence="2">
    <location>
        <begin position="62"/>
        <end position="78"/>
    </location>
</feature>
<comment type="function">
    <text evidence="1">Part of the tripartite ATP-independent periplasmic (TRAP) transport system.</text>
</comment>
<reference evidence="4 5" key="1">
    <citation type="submission" date="2019-12" db="EMBL/GenBank/DDBJ databases">
        <title>Complete Genome Sequence of a Quorum-Sensing Bacterium,Rhodobacteraceae bacterium C31, Isolated from a marine microalgae symbiotic bacteria.</title>
        <authorList>
            <person name="Zhang Y."/>
        </authorList>
    </citation>
    <scope>NUCLEOTIDE SEQUENCE [LARGE SCALE GENOMIC DNA]</scope>
    <source>
        <strain evidence="4 5">C31</strain>
        <plasmid evidence="4 5">p-SCP4</plasmid>
    </source>
</reference>
<feature type="transmembrane region" description="Helical" evidence="2">
    <location>
        <begin position="428"/>
        <end position="452"/>
    </location>
</feature>
<keyword evidence="1" id="KW-1003">Cell membrane</keyword>
<feature type="transmembrane region" description="Helical" evidence="2">
    <location>
        <begin position="27"/>
        <end position="50"/>
    </location>
</feature>
<dbReference type="Pfam" id="PF06808">
    <property type="entry name" value="DctM"/>
    <property type="match status" value="1"/>
</dbReference>
<evidence type="ECO:0000256" key="1">
    <source>
        <dbReference type="RuleBase" id="RU369079"/>
    </source>
</evidence>
<comment type="subcellular location">
    <subcellularLocation>
        <location evidence="1">Cell inner membrane</location>
        <topology evidence="1">Multi-pass membrane protein</topology>
    </subcellularLocation>
</comment>
<sequence length="663" mass="69204">MSETAATGEPGSYLEWLSGRPKIAPMVAIWTVATSALAIGLGLFHLYVAYFGTPEPRSFRSSHLFVILVLGILLNPLWRDKPGPGKGHAPSSARAVAGRAVDATLLTLCVAIQAYLLVDIDSFLSRVGRPNPTDILVGFATLALVLELTRRTVGWPMVLVAAFFATHALFAPYFPGFLNGPPASQRKFIDILIMGQEGVYGQPLHVAATYIILFVIFGALLNKAGASRVFVDLATALTGRLHGGPAKAAIVGSAFLGMVSGSAVANVVTTGAVSIPMMKRLGFKAKFAGAVEACASSGGQITPPVMGAAAFIMAEFLQVSYVTILTAALIPAILYFATVYFMVDMEARRLELPLMEAADCPRVRDVLKEGWAPLMSLVALIGLLMIGYTPMFAAFWTILALSVIVMLRQRNRLSPQDWFAGLEEGVRIAVPVTIACACAGIIIGSIFLSGLGLKFTNLVVVLADGNLFIMLCLAGVAGIVLGMGMTTTAVYITLAALLVPALVASGVEPMAAHFFALYYGVVSSITPPVALASFAAAGLAGAGPMETAVESARVGVTKYIAPFLFVYNPALLFQGPLYLTALSFAVNLAGLWALSACLSGYAGGRLGPVARGGIGLSGALLLVPPGAVILPGLSGYAFILAGAAGVILLMTLRPGRLHNVTEV</sequence>
<feature type="transmembrane region" description="Helical" evidence="2">
    <location>
        <begin position="458"/>
        <end position="481"/>
    </location>
</feature>
<dbReference type="NCBIfam" id="TIGR02123">
    <property type="entry name" value="TRAP_fused"/>
    <property type="match status" value="1"/>
</dbReference>
<gene>
    <name evidence="4" type="ORF">GQA70_23785</name>
</gene>
<name>A0ABX7FFP0_9RHOB</name>
<keyword evidence="5" id="KW-1185">Reference proteome</keyword>
<proteinExistence type="predicted"/>
<accession>A0ABX7FFP0</accession>